<keyword evidence="7" id="KW-1185">Reference proteome</keyword>
<proteinExistence type="inferred from homology"/>
<dbReference type="HAMAP" id="MF_02100">
    <property type="entry name" value="Methyltr_YrrT"/>
    <property type="match status" value="1"/>
</dbReference>
<dbReference type="GO" id="GO:0032259">
    <property type="term" value="P:methylation"/>
    <property type="evidence" value="ECO:0007669"/>
    <property type="project" value="UniProtKB-KW"/>
</dbReference>
<dbReference type="PANTHER" id="PTHR43861:SF1">
    <property type="entry name" value="TRANS-ACONITATE 2-METHYLTRANSFERASE"/>
    <property type="match status" value="1"/>
</dbReference>
<evidence type="ECO:0000256" key="3">
    <source>
        <dbReference type="ARBA" id="ARBA00022691"/>
    </source>
</evidence>
<dbReference type="EC" id="2.1.1.-" evidence="4"/>
<dbReference type="CDD" id="cd02440">
    <property type="entry name" value="AdoMet_MTases"/>
    <property type="match status" value="1"/>
</dbReference>
<feature type="domain" description="Methyltransferase" evidence="5">
    <location>
        <begin position="49"/>
        <end position="138"/>
    </location>
</feature>
<dbReference type="SUPFAM" id="SSF53335">
    <property type="entry name" value="S-adenosyl-L-methionine-dependent methyltransferases"/>
    <property type="match status" value="1"/>
</dbReference>
<evidence type="ECO:0000259" key="5">
    <source>
        <dbReference type="Pfam" id="PF13649"/>
    </source>
</evidence>
<comment type="caution">
    <text evidence="6">The sequence shown here is derived from an EMBL/GenBank/DDBJ whole genome shotgun (WGS) entry which is preliminary data.</text>
</comment>
<keyword evidence="1 4" id="KW-0489">Methyltransferase</keyword>
<comment type="function">
    <text evidence="4">Could be a S-adenosyl-L-methionine-dependent methyltransferase.</text>
</comment>
<dbReference type="RefSeq" id="WP_343836360.1">
    <property type="nucleotide sequence ID" value="NZ_BAAADO010000001.1"/>
</dbReference>
<dbReference type="EMBL" id="BAAADO010000001">
    <property type="protein sequence ID" value="GAA0480337.1"/>
    <property type="molecule type" value="Genomic_DNA"/>
</dbReference>
<organism evidence="6 7">
    <name type="scientific">Salinibacillus aidingensis</name>
    <dbReference type="NCBI Taxonomy" id="237684"/>
    <lineage>
        <taxon>Bacteria</taxon>
        <taxon>Bacillati</taxon>
        <taxon>Bacillota</taxon>
        <taxon>Bacilli</taxon>
        <taxon>Bacillales</taxon>
        <taxon>Bacillaceae</taxon>
        <taxon>Salinibacillus</taxon>
    </lineage>
</organism>
<comment type="similarity">
    <text evidence="4">Belongs to the methyltransferase superfamily. YrrT family.</text>
</comment>
<protein>
    <recommendedName>
        <fullName evidence="4">Uncharacterized methyltransferase GCM10008986_01050</fullName>
        <ecNumber evidence="4">2.1.1.-</ecNumber>
    </recommendedName>
</protein>
<gene>
    <name evidence="6" type="ORF">GCM10008986_01050</name>
</gene>
<evidence type="ECO:0000256" key="2">
    <source>
        <dbReference type="ARBA" id="ARBA00022679"/>
    </source>
</evidence>
<keyword evidence="3 4" id="KW-0949">S-adenosyl-L-methionine</keyword>
<feature type="binding site" evidence="4">
    <location>
        <position position="74"/>
    </location>
    <ligand>
        <name>S-adenosyl-L-methionine</name>
        <dbReference type="ChEBI" id="CHEBI:59789"/>
    </ligand>
</feature>
<evidence type="ECO:0000313" key="7">
    <source>
        <dbReference type="Proteomes" id="UP001500880"/>
    </source>
</evidence>
<evidence type="ECO:0000256" key="4">
    <source>
        <dbReference type="HAMAP-Rule" id="MF_02100"/>
    </source>
</evidence>
<accession>A0ABP3KI97</accession>
<evidence type="ECO:0000313" key="6">
    <source>
        <dbReference type="EMBL" id="GAA0480337.1"/>
    </source>
</evidence>
<keyword evidence="2 4" id="KW-0808">Transferase</keyword>
<dbReference type="InterPro" id="IPR029063">
    <property type="entry name" value="SAM-dependent_MTases_sf"/>
</dbReference>
<dbReference type="InterPro" id="IPR023553">
    <property type="entry name" value="Uncharacterised_MeTfrase_YrrT"/>
</dbReference>
<dbReference type="GO" id="GO:0008168">
    <property type="term" value="F:methyltransferase activity"/>
    <property type="evidence" value="ECO:0007669"/>
    <property type="project" value="UniProtKB-KW"/>
</dbReference>
<feature type="binding site" evidence="4">
    <location>
        <position position="53"/>
    </location>
    <ligand>
        <name>S-adenosyl-L-methionine</name>
        <dbReference type="ChEBI" id="CHEBI:59789"/>
    </ligand>
</feature>
<feature type="binding site" evidence="4">
    <location>
        <position position="96"/>
    </location>
    <ligand>
        <name>S-adenosyl-L-methionine</name>
        <dbReference type="ChEBI" id="CHEBI:59789"/>
    </ligand>
</feature>
<dbReference type="Proteomes" id="UP001500880">
    <property type="component" value="Unassembled WGS sequence"/>
</dbReference>
<sequence length="210" mass="24390">MGREFVELFNEWSDSYDDTVKGLDIEYRQVFENYNHILEMVADSVTGTVMEFGTGTGNLTEKLINRQCRVIGIEPSPLMRKKAEEKVTGATIIDGDFLNFPIEEPIDAFVSTYAFHHLTELEKEQAIKKYKHILPDGGKVVFADTIFLTENEKSDMIEKAEQDHFYNLADDLKTEYYTTLPQIKKMFEQNDFSIRFTQLNDFVWVLEAKK</sequence>
<dbReference type="Gene3D" id="3.40.50.150">
    <property type="entry name" value="Vaccinia Virus protein VP39"/>
    <property type="match status" value="1"/>
</dbReference>
<dbReference type="Pfam" id="PF13649">
    <property type="entry name" value="Methyltransf_25"/>
    <property type="match status" value="1"/>
</dbReference>
<dbReference type="InterPro" id="IPR041698">
    <property type="entry name" value="Methyltransf_25"/>
</dbReference>
<evidence type="ECO:0000256" key="1">
    <source>
        <dbReference type="ARBA" id="ARBA00022603"/>
    </source>
</evidence>
<dbReference type="PANTHER" id="PTHR43861">
    <property type="entry name" value="TRANS-ACONITATE 2-METHYLTRANSFERASE-RELATED"/>
    <property type="match status" value="1"/>
</dbReference>
<reference evidence="7" key="1">
    <citation type="journal article" date="2019" name="Int. J. Syst. Evol. Microbiol.">
        <title>The Global Catalogue of Microorganisms (GCM) 10K type strain sequencing project: providing services to taxonomists for standard genome sequencing and annotation.</title>
        <authorList>
            <consortium name="The Broad Institute Genomics Platform"/>
            <consortium name="The Broad Institute Genome Sequencing Center for Infectious Disease"/>
            <person name="Wu L."/>
            <person name="Ma J."/>
        </authorList>
    </citation>
    <scope>NUCLEOTIDE SEQUENCE [LARGE SCALE GENOMIC DNA]</scope>
    <source>
        <strain evidence="7">JCM 12389</strain>
    </source>
</reference>
<name>A0ABP3KI97_9BACI</name>